<feature type="region of interest" description="Disordered" evidence="1">
    <location>
        <begin position="191"/>
        <end position="247"/>
    </location>
</feature>
<sequence length="480" mass="53286">MAPSQTDDDWSDSDSDDGLSQVETTMLLGVSDSAVETEADRIDHVVSRVGGLSSCAQPMELLVQMWYPFEDSPMDCALYIRGCARVGFQGKDSRCWSFHFTSLFSKCFSSYPNHDPRDVRTVRSIQTNEAYAQKLTKKRERQEQRKRDGVKADEDCARQEKQRQELFKEGGANPFAMATKPSSSIPTFGARFGLGTQIFGGTPTTAPEPGSPSTENDGPKSASKSHAEEDEYQDDDDDASDSEADEDEELLTALAATFTSDSAWTAAPSSPLLYLSTTSEYVPPEPKPKIPKDALVDALLDDDDKGKKGKGGGGMESWAKEAYESSMDVDQVFKRFMKRVGYEGEQCVRYELNGTPLPFASDTTFDLLWPAPRADPLPVTKPAFKVVHLQQRVYDPFGVAKCVCCGRWDKEDGKKAAKKMTDGERRAAVEQALKGQDKDARGMEWGTCIVFSCERDCCLEGRKEAKEVWREEVVLVQWDT</sequence>
<feature type="compositionally biased region" description="Basic and acidic residues" evidence="1">
    <location>
        <begin position="140"/>
        <end position="158"/>
    </location>
</feature>
<dbReference type="OrthoDB" id="443682at2759"/>
<evidence type="ECO:0000256" key="1">
    <source>
        <dbReference type="SAM" id="MobiDB-lite"/>
    </source>
</evidence>
<dbReference type="AlphaFoldDB" id="A0A8H5BRR8"/>
<dbReference type="PANTHER" id="PTHR47524">
    <property type="entry name" value="20S RRNA ACCUMULATION PROTEIN 4"/>
    <property type="match status" value="1"/>
</dbReference>
<evidence type="ECO:0000313" key="3">
    <source>
        <dbReference type="EMBL" id="KAF5328158.1"/>
    </source>
</evidence>
<proteinExistence type="predicted"/>
<organism evidence="3 4">
    <name type="scientific">Psilocybe cf. subviscida</name>
    <dbReference type="NCBI Taxonomy" id="2480587"/>
    <lineage>
        <taxon>Eukaryota</taxon>
        <taxon>Fungi</taxon>
        <taxon>Dikarya</taxon>
        <taxon>Basidiomycota</taxon>
        <taxon>Agaricomycotina</taxon>
        <taxon>Agaricomycetes</taxon>
        <taxon>Agaricomycetidae</taxon>
        <taxon>Agaricales</taxon>
        <taxon>Agaricineae</taxon>
        <taxon>Strophariaceae</taxon>
        <taxon>Psilocybe</taxon>
    </lineage>
</organism>
<dbReference type="PANTHER" id="PTHR47524:SF1">
    <property type="entry name" value="20S RRNA ACCUMULATION PROTEIN 4"/>
    <property type="match status" value="1"/>
</dbReference>
<name>A0A8H5BRR8_9AGAR</name>
<comment type="caution">
    <text evidence="3">The sequence shown here is derived from an EMBL/GenBank/DDBJ whole genome shotgun (WGS) entry which is preliminary data.</text>
</comment>
<keyword evidence="4" id="KW-1185">Reference proteome</keyword>
<feature type="domain" description="Programmed cell death protein 2 C-terminal" evidence="2">
    <location>
        <begin position="432"/>
        <end position="478"/>
    </location>
</feature>
<feature type="compositionally biased region" description="Acidic residues" evidence="1">
    <location>
        <begin position="228"/>
        <end position="247"/>
    </location>
</feature>
<evidence type="ECO:0000313" key="4">
    <source>
        <dbReference type="Proteomes" id="UP000567179"/>
    </source>
</evidence>
<dbReference type="InterPro" id="IPR007320">
    <property type="entry name" value="PDCD2_C"/>
</dbReference>
<evidence type="ECO:0000259" key="2">
    <source>
        <dbReference type="Pfam" id="PF04194"/>
    </source>
</evidence>
<accession>A0A8H5BRR8</accession>
<protein>
    <recommendedName>
        <fullName evidence="2">Programmed cell death protein 2 C-terminal domain-containing protein</fullName>
    </recommendedName>
</protein>
<dbReference type="Proteomes" id="UP000567179">
    <property type="component" value="Unassembled WGS sequence"/>
</dbReference>
<dbReference type="GO" id="GO:0030490">
    <property type="term" value="P:maturation of SSU-rRNA"/>
    <property type="evidence" value="ECO:0007669"/>
    <property type="project" value="TreeGrafter"/>
</dbReference>
<feature type="region of interest" description="Disordered" evidence="1">
    <location>
        <begin position="134"/>
        <end position="158"/>
    </location>
</feature>
<reference evidence="3 4" key="1">
    <citation type="journal article" date="2020" name="ISME J.">
        <title>Uncovering the hidden diversity of litter-decomposition mechanisms in mushroom-forming fungi.</title>
        <authorList>
            <person name="Floudas D."/>
            <person name="Bentzer J."/>
            <person name="Ahren D."/>
            <person name="Johansson T."/>
            <person name="Persson P."/>
            <person name="Tunlid A."/>
        </authorList>
    </citation>
    <scope>NUCLEOTIDE SEQUENCE [LARGE SCALE GENOMIC DNA]</scope>
    <source>
        <strain evidence="3 4">CBS 101986</strain>
    </source>
</reference>
<dbReference type="EMBL" id="JAACJJ010000005">
    <property type="protein sequence ID" value="KAF5328158.1"/>
    <property type="molecule type" value="Genomic_DNA"/>
</dbReference>
<dbReference type="GO" id="GO:0005737">
    <property type="term" value="C:cytoplasm"/>
    <property type="evidence" value="ECO:0007669"/>
    <property type="project" value="InterPro"/>
</dbReference>
<dbReference type="Pfam" id="PF04194">
    <property type="entry name" value="PDCD2_C"/>
    <property type="match status" value="1"/>
</dbReference>
<gene>
    <name evidence="3" type="ORF">D9619_013457</name>
</gene>